<feature type="transmembrane region" description="Helical" evidence="6">
    <location>
        <begin position="93"/>
        <end position="115"/>
    </location>
</feature>
<comment type="subcellular location">
    <subcellularLocation>
        <location evidence="1">Membrane</location>
        <topology evidence="1">Multi-pass membrane protein</topology>
    </subcellularLocation>
</comment>
<feature type="transmembrane region" description="Helical" evidence="6">
    <location>
        <begin position="443"/>
        <end position="462"/>
    </location>
</feature>
<dbReference type="RefSeq" id="XP_013780282.1">
    <property type="nucleotide sequence ID" value="XM_013924828.2"/>
</dbReference>
<evidence type="ECO:0000256" key="5">
    <source>
        <dbReference type="ARBA" id="ARBA00023136"/>
    </source>
</evidence>
<feature type="transmembrane region" description="Helical" evidence="6">
    <location>
        <begin position="127"/>
        <end position="148"/>
    </location>
</feature>
<feature type="transmembrane region" description="Helical" evidence="6">
    <location>
        <begin position="36"/>
        <end position="57"/>
    </location>
</feature>
<dbReference type="Proteomes" id="UP000694941">
    <property type="component" value="Unplaced"/>
</dbReference>
<keyword evidence="4 6" id="KW-1133">Transmembrane helix</keyword>
<proteinExistence type="inferred from homology"/>
<comment type="similarity">
    <text evidence="2">Belongs to the TDE1 family.</text>
</comment>
<evidence type="ECO:0000256" key="2">
    <source>
        <dbReference type="ARBA" id="ARBA00006665"/>
    </source>
</evidence>
<dbReference type="RefSeq" id="XP_022248140.1">
    <property type="nucleotide sequence ID" value="XM_022392432.1"/>
</dbReference>
<gene>
    <name evidence="8 9 10" type="primary">LOC106464669</name>
</gene>
<reference evidence="8 9" key="1">
    <citation type="submission" date="2025-05" db="UniProtKB">
        <authorList>
            <consortium name="RefSeq"/>
        </authorList>
    </citation>
    <scope>IDENTIFICATION</scope>
    <source>
        <tissue evidence="8 9">Muscle</tissue>
    </source>
</reference>
<dbReference type="Pfam" id="PF03348">
    <property type="entry name" value="Serinc"/>
    <property type="match status" value="1"/>
</dbReference>
<evidence type="ECO:0000256" key="3">
    <source>
        <dbReference type="ARBA" id="ARBA00022692"/>
    </source>
</evidence>
<accession>A0ABM1BEC9</accession>
<dbReference type="PANTHER" id="PTHR10383:SF9">
    <property type="entry name" value="SERINE INCORPORATOR, ISOFORM F"/>
    <property type="match status" value="1"/>
</dbReference>
<name>A0ABM1BEC9_LIMPO</name>
<evidence type="ECO:0000313" key="8">
    <source>
        <dbReference type="RefSeq" id="XP_013780282.1"/>
    </source>
</evidence>
<evidence type="ECO:0000313" key="10">
    <source>
        <dbReference type="RefSeq" id="XP_022248141.1"/>
    </source>
</evidence>
<keyword evidence="5 6" id="KW-0472">Membrane</keyword>
<dbReference type="GeneID" id="106464669"/>
<evidence type="ECO:0000256" key="6">
    <source>
        <dbReference type="SAM" id="Phobius"/>
    </source>
</evidence>
<sequence length="490" mass="54658">MGNCCTAQLGCSCGCIACRLCCWCCPSVSESTSTRLMYTLFLLFGTVLMCIMLTPAIQEEIMEKFPQYNETCVTLRVGQNCELLVGYMAVYRVAFALAIFFLFMCLLMVGVSSSLSCRAGIHNGMWFIKFAVLCATCAGAFLVSPSHVEKISTVWMYVGMAGAFLFILIQLLLIADFAHAWTDNWMDRVQNGGSKCWFLLMILCAVVVYSGVLVGAVLLARSFTSLEGCLTNKIFIGVNSGLCLLCGIISVLPCVEKNTGDSRAGMLQSSVISAYVMYLTWSALSSEPHDTDQLDNDEGKYQQRNFLEDAEISCGPSHQSFLANEEIITYVGVIIMFFMVLSSTIRTSRDSYKLGIRVAEQKYCSCCCSHPRSSAGVQVDDQGGQKVIRNEAEGVIYSYSCFHLLACLASLYIMMQLTHWFRPEQAQLISFEKNWASVWVKMASSWICMLIYILTLVAPELCPGRLNRRNRQQPQNIELHQVNQRSRPNH</sequence>
<feature type="transmembrane region" description="Helical" evidence="6">
    <location>
        <begin position="196"/>
        <end position="219"/>
    </location>
</feature>
<feature type="transmembrane region" description="Helical" evidence="6">
    <location>
        <begin position="395"/>
        <end position="415"/>
    </location>
</feature>
<keyword evidence="3 6" id="KW-0812">Transmembrane</keyword>
<evidence type="ECO:0000256" key="1">
    <source>
        <dbReference type="ARBA" id="ARBA00004141"/>
    </source>
</evidence>
<protein>
    <submittedName>
        <fullName evidence="8 9">Serine incorporator 5-like</fullName>
    </submittedName>
</protein>
<dbReference type="RefSeq" id="XP_022248141.1">
    <property type="nucleotide sequence ID" value="XM_022392433.1"/>
</dbReference>
<evidence type="ECO:0000256" key="4">
    <source>
        <dbReference type="ARBA" id="ARBA00022989"/>
    </source>
</evidence>
<feature type="transmembrane region" description="Helical" evidence="6">
    <location>
        <begin position="267"/>
        <end position="284"/>
    </location>
</feature>
<feature type="transmembrane region" description="Helical" evidence="6">
    <location>
        <begin position="234"/>
        <end position="255"/>
    </location>
</feature>
<dbReference type="PANTHER" id="PTHR10383">
    <property type="entry name" value="SERINE INCORPORATOR"/>
    <property type="match status" value="1"/>
</dbReference>
<evidence type="ECO:0000313" key="9">
    <source>
        <dbReference type="RefSeq" id="XP_022248140.1"/>
    </source>
</evidence>
<organism evidence="7 8">
    <name type="scientific">Limulus polyphemus</name>
    <name type="common">Atlantic horseshoe crab</name>
    <dbReference type="NCBI Taxonomy" id="6850"/>
    <lineage>
        <taxon>Eukaryota</taxon>
        <taxon>Metazoa</taxon>
        <taxon>Ecdysozoa</taxon>
        <taxon>Arthropoda</taxon>
        <taxon>Chelicerata</taxon>
        <taxon>Merostomata</taxon>
        <taxon>Xiphosura</taxon>
        <taxon>Limulidae</taxon>
        <taxon>Limulus</taxon>
    </lineage>
</organism>
<dbReference type="InterPro" id="IPR005016">
    <property type="entry name" value="TDE1/TMS"/>
</dbReference>
<evidence type="ECO:0000313" key="7">
    <source>
        <dbReference type="Proteomes" id="UP000694941"/>
    </source>
</evidence>
<keyword evidence="7" id="KW-1185">Reference proteome</keyword>
<feature type="transmembrane region" description="Helical" evidence="6">
    <location>
        <begin position="327"/>
        <end position="345"/>
    </location>
</feature>
<feature type="transmembrane region" description="Helical" evidence="6">
    <location>
        <begin position="154"/>
        <end position="175"/>
    </location>
</feature>